<accession>A0A5J4SPJ4</accession>
<name>A0A5J4SPJ4_9ZZZZ</name>
<reference evidence="1" key="1">
    <citation type="submission" date="2019-03" db="EMBL/GenBank/DDBJ databases">
        <title>Single cell metagenomics reveals metabolic interactions within the superorganism composed of flagellate Streblomastix strix and complex community of Bacteroidetes bacteria on its surface.</title>
        <authorList>
            <person name="Treitli S.C."/>
            <person name="Kolisko M."/>
            <person name="Husnik F."/>
            <person name="Keeling P."/>
            <person name="Hampl V."/>
        </authorList>
    </citation>
    <scope>NUCLEOTIDE SEQUENCE</scope>
    <source>
        <strain evidence="1">STM</strain>
    </source>
</reference>
<sequence length="147" mass="16966">MEETSGGNHTKFLTEMNKKSYAFFYMLLKNLPGYEKEAAVYDYTDGRTTHLSDLTDAEYKGLCKHLEGIVHLDADRRKAGSRVLTLLTEMGFKTTDKKAWTEIDGFLSDKRIAGKRYRELSAQEHENLIPKLHSLKDKGYNRTNHEM</sequence>
<dbReference type="AlphaFoldDB" id="A0A5J4SPJ4"/>
<gene>
    <name evidence="1" type="ORF">EZS27_005349</name>
</gene>
<organism evidence="1">
    <name type="scientific">termite gut metagenome</name>
    <dbReference type="NCBI Taxonomy" id="433724"/>
    <lineage>
        <taxon>unclassified sequences</taxon>
        <taxon>metagenomes</taxon>
        <taxon>organismal metagenomes</taxon>
    </lineage>
</organism>
<comment type="caution">
    <text evidence="1">The sequence shown here is derived from an EMBL/GenBank/DDBJ whole genome shotgun (WGS) entry which is preliminary data.</text>
</comment>
<protein>
    <submittedName>
        <fullName evidence="1">Uncharacterized protein</fullName>
    </submittedName>
</protein>
<evidence type="ECO:0000313" key="1">
    <source>
        <dbReference type="EMBL" id="KAA6347180.1"/>
    </source>
</evidence>
<dbReference type="EMBL" id="SNRY01000104">
    <property type="protein sequence ID" value="KAA6347180.1"/>
    <property type="molecule type" value="Genomic_DNA"/>
</dbReference>
<proteinExistence type="predicted"/>